<feature type="compositionally biased region" description="Basic and acidic residues" evidence="3">
    <location>
        <begin position="96"/>
        <end position="106"/>
    </location>
</feature>
<protein>
    <recommendedName>
        <fullName evidence="4">HMG box domain-containing protein</fullName>
    </recommendedName>
</protein>
<evidence type="ECO:0000256" key="3">
    <source>
        <dbReference type="SAM" id="MobiDB-lite"/>
    </source>
</evidence>
<accession>A0A9P5UD35</accession>
<dbReference type="SUPFAM" id="SSF47095">
    <property type="entry name" value="HMG-box"/>
    <property type="match status" value="2"/>
</dbReference>
<dbReference type="InterPro" id="IPR036910">
    <property type="entry name" value="HMG_box_dom_sf"/>
</dbReference>
<dbReference type="AlphaFoldDB" id="A0A9P5UD35"/>
<dbReference type="SMART" id="SM00398">
    <property type="entry name" value="HMG"/>
    <property type="match status" value="2"/>
</dbReference>
<comment type="caution">
    <text evidence="5">The sequence shown here is derived from an EMBL/GenBank/DDBJ whole genome shotgun (WGS) entry which is preliminary data.</text>
</comment>
<evidence type="ECO:0000256" key="1">
    <source>
        <dbReference type="ARBA" id="ARBA00023125"/>
    </source>
</evidence>
<gene>
    <name evidence="5" type="ORF">BDP27DRAFT_1316802</name>
</gene>
<dbReference type="GO" id="GO:0005634">
    <property type="term" value="C:nucleus"/>
    <property type="evidence" value="ECO:0007669"/>
    <property type="project" value="UniProtKB-UniRule"/>
</dbReference>
<keyword evidence="2" id="KW-0539">Nucleus</keyword>
<name>A0A9P5UD35_9AGAR</name>
<feature type="domain" description="HMG box" evidence="4">
    <location>
        <begin position="111"/>
        <end position="175"/>
    </location>
</feature>
<sequence>MLSILVSRSALRTAGGALARPSAFSGLSRATALSFRTFLTSAPAQLAAKAATKTATTKATTKSKKKETTKAKPKASTARATKKPAAKGKSTASAKEPVKSKFDRKLLSPPRKHATTSYSAFLTNNWDKDPGTTFVDKMAAASKTWNGMSEAEKQPYVDIAKNNIETYEKEYTAWFVALPKGYLHEVNTRRKSKNQHPLRKPKSLRLPPAAGYMNLHRENFKAHPEMSVAEAAKQSGERWRALSQEERDAYNQRARQLRSDFIKAHPDASKIFEVNRAKK</sequence>
<dbReference type="Gene3D" id="1.10.30.10">
    <property type="entry name" value="High mobility group box domain"/>
    <property type="match status" value="2"/>
</dbReference>
<evidence type="ECO:0000256" key="2">
    <source>
        <dbReference type="PROSITE-ProRule" id="PRU00267"/>
    </source>
</evidence>
<dbReference type="PANTHER" id="PTHR48112">
    <property type="entry name" value="HIGH MOBILITY GROUP PROTEIN DSP1"/>
    <property type="match status" value="1"/>
</dbReference>
<feature type="domain" description="HMG box" evidence="4">
    <location>
        <begin position="212"/>
        <end position="269"/>
    </location>
</feature>
<dbReference type="EMBL" id="JADNRY010000012">
    <property type="protein sequence ID" value="KAF9074762.1"/>
    <property type="molecule type" value="Genomic_DNA"/>
</dbReference>
<dbReference type="GO" id="GO:0003677">
    <property type="term" value="F:DNA binding"/>
    <property type="evidence" value="ECO:0007669"/>
    <property type="project" value="UniProtKB-UniRule"/>
</dbReference>
<evidence type="ECO:0000313" key="6">
    <source>
        <dbReference type="Proteomes" id="UP000772434"/>
    </source>
</evidence>
<dbReference type="Proteomes" id="UP000772434">
    <property type="component" value="Unassembled WGS sequence"/>
</dbReference>
<feature type="region of interest" description="Disordered" evidence="3">
    <location>
        <begin position="50"/>
        <end position="114"/>
    </location>
</feature>
<dbReference type="PROSITE" id="PS50118">
    <property type="entry name" value="HMG_BOX_2"/>
    <property type="match status" value="2"/>
</dbReference>
<feature type="compositionally biased region" description="Basic residues" evidence="3">
    <location>
        <begin position="61"/>
        <end position="73"/>
    </location>
</feature>
<dbReference type="InterPro" id="IPR009071">
    <property type="entry name" value="HMG_box_dom"/>
</dbReference>
<dbReference type="GO" id="GO:0006357">
    <property type="term" value="P:regulation of transcription by RNA polymerase II"/>
    <property type="evidence" value="ECO:0007669"/>
    <property type="project" value="TreeGrafter"/>
</dbReference>
<dbReference type="CDD" id="cd00084">
    <property type="entry name" value="HMG-box_SF"/>
    <property type="match status" value="2"/>
</dbReference>
<feature type="DNA-binding region" description="HMG box" evidence="2">
    <location>
        <begin position="212"/>
        <end position="269"/>
    </location>
</feature>
<keyword evidence="1 2" id="KW-0238">DNA-binding</keyword>
<feature type="DNA-binding region" description="HMG box" evidence="2">
    <location>
        <begin position="111"/>
        <end position="175"/>
    </location>
</feature>
<dbReference type="InterPro" id="IPR050342">
    <property type="entry name" value="HMGB"/>
</dbReference>
<feature type="compositionally biased region" description="Low complexity" evidence="3">
    <location>
        <begin position="50"/>
        <end position="60"/>
    </location>
</feature>
<reference evidence="5" key="1">
    <citation type="submission" date="2020-11" db="EMBL/GenBank/DDBJ databases">
        <authorList>
            <consortium name="DOE Joint Genome Institute"/>
            <person name="Ahrendt S."/>
            <person name="Riley R."/>
            <person name="Andreopoulos W."/>
            <person name="Labutti K."/>
            <person name="Pangilinan J."/>
            <person name="Ruiz-Duenas F.J."/>
            <person name="Barrasa J.M."/>
            <person name="Sanchez-Garcia M."/>
            <person name="Camarero S."/>
            <person name="Miyauchi S."/>
            <person name="Serrano A."/>
            <person name="Linde D."/>
            <person name="Babiker R."/>
            <person name="Drula E."/>
            <person name="Ayuso-Fernandez I."/>
            <person name="Pacheco R."/>
            <person name="Padilla G."/>
            <person name="Ferreira P."/>
            <person name="Barriuso J."/>
            <person name="Kellner H."/>
            <person name="Castanera R."/>
            <person name="Alfaro M."/>
            <person name="Ramirez L."/>
            <person name="Pisabarro A.G."/>
            <person name="Kuo A."/>
            <person name="Tritt A."/>
            <person name="Lipzen A."/>
            <person name="He G."/>
            <person name="Yan M."/>
            <person name="Ng V."/>
            <person name="Cullen D."/>
            <person name="Martin F."/>
            <person name="Rosso M.-N."/>
            <person name="Henrissat B."/>
            <person name="Hibbett D."/>
            <person name="Martinez A.T."/>
            <person name="Grigoriev I.V."/>
        </authorList>
    </citation>
    <scope>NUCLEOTIDE SEQUENCE</scope>
    <source>
        <strain evidence="5">AH 40177</strain>
    </source>
</reference>
<proteinExistence type="predicted"/>
<evidence type="ECO:0000259" key="4">
    <source>
        <dbReference type="PROSITE" id="PS50118"/>
    </source>
</evidence>
<dbReference type="Pfam" id="PF09011">
    <property type="entry name" value="HMG_box_2"/>
    <property type="match status" value="1"/>
</dbReference>
<keyword evidence="6" id="KW-1185">Reference proteome</keyword>
<evidence type="ECO:0000313" key="5">
    <source>
        <dbReference type="EMBL" id="KAF9074762.1"/>
    </source>
</evidence>
<dbReference type="PANTHER" id="PTHR48112:SF22">
    <property type="entry name" value="MITOCHONDRIAL TRANSCRIPTION FACTOR A, ISOFORM B"/>
    <property type="match status" value="1"/>
</dbReference>
<dbReference type="OrthoDB" id="1919336at2759"/>
<organism evidence="5 6">
    <name type="scientific">Rhodocollybia butyracea</name>
    <dbReference type="NCBI Taxonomy" id="206335"/>
    <lineage>
        <taxon>Eukaryota</taxon>
        <taxon>Fungi</taxon>
        <taxon>Dikarya</taxon>
        <taxon>Basidiomycota</taxon>
        <taxon>Agaricomycotina</taxon>
        <taxon>Agaricomycetes</taxon>
        <taxon>Agaricomycetidae</taxon>
        <taxon>Agaricales</taxon>
        <taxon>Marasmiineae</taxon>
        <taxon>Omphalotaceae</taxon>
        <taxon>Rhodocollybia</taxon>
    </lineage>
</organism>
<dbReference type="Pfam" id="PF00505">
    <property type="entry name" value="HMG_box"/>
    <property type="match status" value="1"/>
</dbReference>